<reference evidence="1 2" key="1">
    <citation type="journal article" date="2018" name="Nat. Biotechnol.">
        <title>A standardized bacterial taxonomy based on genome phylogeny substantially revises the tree of life.</title>
        <authorList>
            <person name="Parks D.H."/>
            <person name="Chuvochina M."/>
            <person name="Waite D.W."/>
            <person name="Rinke C."/>
            <person name="Skarshewski A."/>
            <person name="Chaumeil P.A."/>
            <person name="Hugenholtz P."/>
        </authorList>
    </citation>
    <scope>NUCLEOTIDE SEQUENCE [LARGE SCALE GENOMIC DNA]</scope>
    <source>
        <strain evidence="1">UBA9359</strain>
    </source>
</reference>
<comment type="caution">
    <text evidence="1">The sequence shown here is derived from an EMBL/GenBank/DDBJ whole genome shotgun (WGS) entry which is preliminary data.</text>
</comment>
<dbReference type="Proteomes" id="UP000264330">
    <property type="component" value="Unassembled WGS sequence"/>
</dbReference>
<organism evidence="1 2">
    <name type="scientific">Zunongwangia profunda</name>
    <dbReference type="NCBI Taxonomy" id="398743"/>
    <lineage>
        <taxon>Bacteria</taxon>
        <taxon>Pseudomonadati</taxon>
        <taxon>Bacteroidota</taxon>
        <taxon>Flavobacteriia</taxon>
        <taxon>Flavobacteriales</taxon>
        <taxon>Flavobacteriaceae</taxon>
        <taxon>Zunongwangia</taxon>
    </lineage>
</organism>
<dbReference type="EMBL" id="DPMF01000311">
    <property type="protein sequence ID" value="HCV82074.1"/>
    <property type="molecule type" value="Genomic_DNA"/>
</dbReference>
<accession>A0A3D5J293</accession>
<dbReference type="SUPFAM" id="SSF53448">
    <property type="entry name" value="Nucleotide-diphospho-sugar transferases"/>
    <property type="match status" value="1"/>
</dbReference>
<evidence type="ECO:0000313" key="2">
    <source>
        <dbReference type="Proteomes" id="UP000264330"/>
    </source>
</evidence>
<gene>
    <name evidence="1" type="ORF">DGQ38_13595</name>
</gene>
<evidence type="ECO:0000313" key="1">
    <source>
        <dbReference type="EMBL" id="HCV82074.1"/>
    </source>
</evidence>
<sequence length="292" mass="33215">MSEEKKKISKTSVLPRDPLEEQRDKKLAALKRSKGLMVCTPVHSEVCLHYMKSCLDLQKECLLNSTSIIFQLMKSSLVTQGRNLCAAAFLDSGCEQMCFIDADISFSVRSIYRLYECPYEVALVPYPMKTVDANKFRTDDLKRPSDHPDTKGFTFPIELPDLNNVSMTNGFVEVKKGPTGCMMIKRSAFDKLMKAYPDLTITQQTMVNGKMVKRSNYFNFFDTYYDQKTKVYLGEDFNFCKLWTDIGGKIYALADEEISHIGEKMYSGKLLQELVKASPDNIPLGSNVNLKK</sequence>
<name>A0A3D5J293_9FLAO</name>
<dbReference type="AlphaFoldDB" id="A0A3D5J293"/>
<proteinExistence type="predicted"/>
<dbReference type="InterPro" id="IPR029044">
    <property type="entry name" value="Nucleotide-diphossugar_trans"/>
</dbReference>
<protein>
    <submittedName>
        <fullName evidence="1">Uncharacterized protein</fullName>
    </submittedName>
</protein>